<accession>A0A377J0K5</accession>
<dbReference type="Proteomes" id="UP000255264">
    <property type="component" value="Unassembled WGS sequence"/>
</dbReference>
<evidence type="ECO:0000313" key="1">
    <source>
        <dbReference type="EMBL" id="STO93788.1"/>
    </source>
</evidence>
<keyword evidence="2" id="KW-1185">Reference proteome</keyword>
<organism evidence="1 2">
    <name type="scientific">Haemophilus pittmaniae</name>
    <dbReference type="NCBI Taxonomy" id="249188"/>
    <lineage>
        <taxon>Bacteria</taxon>
        <taxon>Pseudomonadati</taxon>
        <taxon>Pseudomonadota</taxon>
        <taxon>Gammaproteobacteria</taxon>
        <taxon>Pasteurellales</taxon>
        <taxon>Pasteurellaceae</taxon>
        <taxon>Haemophilus</taxon>
    </lineage>
</organism>
<dbReference type="NCBIfam" id="NF003499">
    <property type="entry name" value="PRK05170.1-2"/>
    <property type="match status" value="1"/>
</dbReference>
<dbReference type="PANTHER" id="PTHR37421">
    <property type="entry name" value="UPF0260 PROTEIN YCGN"/>
    <property type="match status" value="1"/>
</dbReference>
<dbReference type="AlphaFoldDB" id="A0A377J0K5"/>
<sequence>MVEKVIAENFWQHKSLLDMNEAEWEALCDGCGKCCYRKYIQGRGKRERLLYTRIACNLLDTQTGKCRNYPQRFILESDCTKLTKKNLPDFCWLPKTCAYRLLYENKPLPDWHPLISHDPDSIRKAGVLIADGVHERDVIDWFDFVIEEA</sequence>
<protein>
    <submittedName>
        <fullName evidence="1">Uncharacterized conserved protein</fullName>
    </submittedName>
</protein>
<dbReference type="RefSeq" id="WP_115003403.1">
    <property type="nucleotide sequence ID" value="NZ_UGHS01000004.1"/>
</dbReference>
<name>A0A377J0K5_9PAST</name>
<dbReference type="InterPro" id="IPR005358">
    <property type="entry name" value="Puta_zinc/iron-chelating_dom"/>
</dbReference>
<dbReference type="Pfam" id="PF03692">
    <property type="entry name" value="CxxCxxCC"/>
    <property type="match status" value="1"/>
</dbReference>
<proteinExistence type="predicted"/>
<dbReference type="OrthoDB" id="9786855at2"/>
<gene>
    <name evidence="1" type="ORF">NCTC13335_01701</name>
</gene>
<dbReference type="PIRSF" id="PIRSF006173">
    <property type="entry name" value="UCP006173"/>
    <property type="match status" value="1"/>
</dbReference>
<dbReference type="InterPro" id="IPR008228">
    <property type="entry name" value="UCP006173"/>
</dbReference>
<reference evidence="1 2" key="1">
    <citation type="submission" date="2018-06" db="EMBL/GenBank/DDBJ databases">
        <authorList>
            <consortium name="Pathogen Informatics"/>
            <person name="Doyle S."/>
        </authorList>
    </citation>
    <scope>NUCLEOTIDE SEQUENCE [LARGE SCALE GENOMIC DNA]</scope>
    <source>
        <strain evidence="1 2">NCTC13335</strain>
    </source>
</reference>
<dbReference type="PANTHER" id="PTHR37421:SF1">
    <property type="entry name" value="UPF0260 PROTEIN YCGN"/>
    <property type="match status" value="1"/>
</dbReference>
<evidence type="ECO:0000313" key="2">
    <source>
        <dbReference type="Proteomes" id="UP000255264"/>
    </source>
</evidence>
<dbReference type="EMBL" id="UGHS01000004">
    <property type="protein sequence ID" value="STO93788.1"/>
    <property type="molecule type" value="Genomic_DNA"/>
</dbReference>